<name>A0ABN8HD59_9BACT</name>
<organism evidence="2 3">
    <name type="scientific">Trichlorobacter ammonificans</name>
    <dbReference type="NCBI Taxonomy" id="2916410"/>
    <lineage>
        <taxon>Bacteria</taxon>
        <taxon>Pseudomonadati</taxon>
        <taxon>Thermodesulfobacteriota</taxon>
        <taxon>Desulfuromonadia</taxon>
        <taxon>Geobacterales</taxon>
        <taxon>Geobacteraceae</taxon>
        <taxon>Trichlorobacter</taxon>
    </lineage>
</organism>
<dbReference type="Proteomes" id="UP001295463">
    <property type="component" value="Chromosome"/>
</dbReference>
<feature type="domain" description="CRISPR-associated protein Cas6 C-terminal" evidence="1">
    <location>
        <begin position="120"/>
        <end position="231"/>
    </location>
</feature>
<protein>
    <recommendedName>
        <fullName evidence="1">CRISPR-associated protein Cas6 C-terminal domain-containing protein</fullName>
    </recommendedName>
</protein>
<dbReference type="EMBL" id="OW150024">
    <property type="protein sequence ID" value="CAH2030670.1"/>
    <property type="molecule type" value="Genomic_DNA"/>
</dbReference>
<dbReference type="Gene3D" id="3.30.70.1900">
    <property type="match status" value="1"/>
</dbReference>
<keyword evidence="3" id="KW-1185">Reference proteome</keyword>
<proteinExistence type="predicted"/>
<dbReference type="Pfam" id="PF10040">
    <property type="entry name" value="CRISPR_Cas6"/>
    <property type="match status" value="1"/>
</dbReference>
<evidence type="ECO:0000259" key="1">
    <source>
        <dbReference type="Pfam" id="PF10040"/>
    </source>
</evidence>
<evidence type="ECO:0000313" key="2">
    <source>
        <dbReference type="EMBL" id="CAH2030670.1"/>
    </source>
</evidence>
<accession>A0ABN8HD59</accession>
<reference evidence="2 3" key="1">
    <citation type="submission" date="2022-03" db="EMBL/GenBank/DDBJ databases">
        <authorList>
            <person name="Koch H."/>
        </authorList>
    </citation>
    <scope>NUCLEOTIDE SEQUENCE [LARGE SCALE GENOMIC DNA]</scope>
    <source>
        <strain evidence="2 3">G1</strain>
    </source>
</reference>
<sequence>MPALVSRALPSDPLLVRRHQKPGLPYVFTGFSPGCSGGTEPDAFNLVLLGNAVPHLNLLVRSIVAISGGVCRLQALDYQKTPVPLVTATDGGIDNLPVLDAAELMTLSRPDFAGIRRIRLKLLTPLRLLHNGRELNHFEPELFVRALLRRISALAACYGERADPEWFRHCAARAADLRLDEGGSSRAPVAGDGRGVLGSYLVSGPWQELGPLLVVGSLLHLGKGAAYGRGAFQVTPCA</sequence>
<dbReference type="InterPro" id="IPR019267">
    <property type="entry name" value="CRISPR-assoc_Cas6_C"/>
</dbReference>
<gene>
    <name evidence="2" type="ORF">GEAMG1_0857</name>
</gene>
<evidence type="ECO:0000313" key="3">
    <source>
        <dbReference type="Proteomes" id="UP001295463"/>
    </source>
</evidence>